<accession>A0A5M6DIU6</accession>
<evidence type="ECO:0000313" key="1">
    <source>
        <dbReference type="EMBL" id="KAA5546170.1"/>
    </source>
</evidence>
<dbReference type="RefSeq" id="WP_150075176.1">
    <property type="nucleotide sequence ID" value="NZ_VWOX01000002.1"/>
</dbReference>
<gene>
    <name evidence="1" type="ORF">FYK55_04550</name>
</gene>
<proteinExistence type="predicted"/>
<protein>
    <submittedName>
        <fullName evidence="1">Uncharacterized protein</fullName>
    </submittedName>
</protein>
<comment type="caution">
    <text evidence="1">The sequence shown here is derived from an EMBL/GenBank/DDBJ whole genome shotgun (WGS) entry which is preliminary data.</text>
</comment>
<sequence>MKRKSFTDSESCMTSKRKREVTFVDTNAVGGGCHRVRASQISDEQISNDLPHFVLIVIE</sequence>
<dbReference type="AlphaFoldDB" id="A0A5M6DIU6"/>
<evidence type="ECO:0000313" key="2">
    <source>
        <dbReference type="Proteomes" id="UP000324479"/>
    </source>
</evidence>
<organism evidence="1 2">
    <name type="scientific">Roseiconus nitratireducens</name>
    <dbReference type="NCBI Taxonomy" id="2605748"/>
    <lineage>
        <taxon>Bacteria</taxon>
        <taxon>Pseudomonadati</taxon>
        <taxon>Planctomycetota</taxon>
        <taxon>Planctomycetia</taxon>
        <taxon>Pirellulales</taxon>
        <taxon>Pirellulaceae</taxon>
        <taxon>Roseiconus</taxon>
    </lineage>
</organism>
<dbReference type="EMBL" id="VWOX01000002">
    <property type="protein sequence ID" value="KAA5546170.1"/>
    <property type="molecule type" value="Genomic_DNA"/>
</dbReference>
<dbReference type="Proteomes" id="UP000324479">
    <property type="component" value="Unassembled WGS sequence"/>
</dbReference>
<keyword evidence="2" id="KW-1185">Reference proteome</keyword>
<reference evidence="1 2" key="1">
    <citation type="submission" date="2019-08" db="EMBL/GenBank/DDBJ databases">
        <authorList>
            <person name="Dhanesh K."/>
            <person name="Kumar G."/>
            <person name="Sasikala C."/>
            <person name="Venkata Ramana C."/>
        </authorList>
    </citation>
    <scope>NUCLEOTIDE SEQUENCE [LARGE SCALE GENOMIC DNA]</scope>
    <source>
        <strain evidence="1 2">JC645</strain>
    </source>
</reference>
<name>A0A5M6DIU6_9BACT</name>